<proteinExistence type="predicted"/>
<gene>
    <name evidence="3" type="ORF">AVDCRST_MAG63-1033</name>
</gene>
<dbReference type="InterPro" id="IPR012312">
    <property type="entry name" value="Hemerythrin-like"/>
</dbReference>
<feature type="region of interest" description="Disordered" evidence="1">
    <location>
        <begin position="136"/>
        <end position="157"/>
    </location>
</feature>
<accession>A0A6J4HT05</accession>
<evidence type="ECO:0000256" key="1">
    <source>
        <dbReference type="SAM" id="MobiDB-lite"/>
    </source>
</evidence>
<feature type="domain" description="Hemerythrin-like" evidence="2">
    <location>
        <begin position="10"/>
        <end position="120"/>
    </location>
</feature>
<reference evidence="3" key="1">
    <citation type="submission" date="2020-02" db="EMBL/GenBank/DDBJ databases">
        <authorList>
            <person name="Meier V. D."/>
        </authorList>
    </citation>
    <scope>NUCLEOTIDE SEQUENCE</scope>
    <source>
        <strain evidence="3">AVDCRST_MAG63</strain>
    </source>
</reference>
<name>A0A6J4HT05_9BACT</name>
<dbReference type="Gene3D" id="1.20.120.520">
    <property type="entry name" value="nmb1532 protein domain like"/>
    <property type="match status" value="1"/>
</dbReference>
<dbReference type="Pfam" id="PF01814">
    <property type="entry name" value="Hemerythrin"/>
    <property type="match status" value="1"/>
</dbReference>
<dbReference type="AlphaFoldDB" id="A0A6J4HT05"/>
<dbReference type="EMBL" id="CADCTO010000139">
    <property type="protein sequence ID" value="CAA9232559.1"/>
    <property type="molecule type" value="Genomic_DNA"/>
</dbReference>
<protein>
    <recommendedName>
        <fullName evidence="2">Hemerythrin-like domain-containing protein</fullName>
    </recommendedName>
</protein>
<evidence type="ECO:0000313" key="3">
    <source>
        <dbReference type="EMBL" id="CAA9232559.1"/>
    </source>
</evidence>
<sequence length="157" mass="17603">MKRHPSLQPLSRDHQGGLVQAKRLQEAADAGEAARERAAAGFARAWRDEIEDHFRVEERLLLPLLEARPVESARLREEHRTLRELAEAASGAAAPDTLRELGSRLHDHIRWEERELFPLLERTLTQEQLTALEEPLARVEATRPRAAAGSGAGSKTQ</sequence>
<evidence type="ECO:0000259" key="2">
    <source>
        <dbReference type="Pfam" id="PF01814"/>
    </source>
</evidence>
<organism evidence="3">
    <name type="scientific">uncultured Armatimonadetes bacterium</name>
    <dbReference type="NCBI Taxonomy" id="157466"/>
    <lineage>
        <taxon>Bacteria</taxon>
        <taxon>Bacillati</taxon>
        <taxon>Armatimonadota</taxon>
        <taxon>environmental samples</taxon>
    </lineage>
</organism>